<gene>
    <name evidence="2" type="ORF">C3L33_17008</name>
</gene>
<dbReference type="SUPFAM" id="SSF81383">
    <property type="entry name" value="F-box domain"/>
    <property type="match status" value="1"/>
</dbReference>
<dbReference type="InterPro" id="IPR032675">
    <property type="entry name" value="LRR_dom_sf"/>
</dbReference>
<proteinExistence type="predicted"/>
<dbReference type="InterPro" id="IPR055411">
    <property type="entry name" value="LRR_FXL15/At3g58940/PEG3-like"/>
</dbReference>
<sequence>MEITRKRRNLDANTNGDLDLISNLPRHIIDCVLNRLPFHDVVRTSVLSRKWRGYWTTLQHLDLGYEFYLFVKDAMKNKSYSTFDRYRQYDKNNQYEYERIISRIFFFQLGPLVKVTLYIPKFIADDRPVYPVPDTEQWILHLSRKNIKELTLTYKNREHHLLPSCFFLCLNLTHLELSNIVLVPPPDFKGFRNLIAIQCSGVKFNANMFESLMHGSPLLQKLVFVDCSGMDHFKVSAPIWKSYVSKTTQFLAGDTLPQQLTTTVEGLKYLKLNSLDFANFDEVYCALCLIRSAPNLKQLEIQACTTREDILAPKWGYMEAEAPFGCTLDGLRVVKMNSSGVSSLS</sequence>
<evidence type="ECO:0000313" key="2">
    <source>
        <dbReference type="EMBL" id="KAE9451107.1"/>
    </source>
</evidence>
<evidence type="ECO:0000313" key="3">
    <source>
        <dbReference type="Proteomes" id="UP000428333"/>
    </source>
</evidence>
<dbReference type="PANTHER" id="PTHR31639">
    <property type="entry name" value="F-BOX PROTEIN-LIKE"/>
    <property type="match status" value="1"/>
</dbReference>
<feature type="domain" description="F-box" evidence="1">
    <location>
        <begin position="18"/>
        <end position="68"/>
    </location>
</feature>
<accession>A0A6A4L868</accession>
<comment type="caution">
    <text evidence="2">The sequence shown here is derived from an EMBL/GenBank/DDBJ whole genome shotgun (WGS) entry which is preliminary data.</text>
</comment>
<name>A0A6A4L868_9ERIC</name>
<dbReference type="EMBL" id="QEFC01002726">
    <property type="protein sequence ID" value="KAE9451107.1"/>
    <property type="molecule type" value="Genomic_DNA"/>
</dbReference>
<feature type="non-terminal residue" evidence="2">
    <location>
        <position position="1"/>
    </location>
</feature>
<dbReference type="Pfam" id="PF24758">
    <property type="entry name" value="LRR_At5g56370"/>
    <property type="match status" value="1"/>
</dbReference>
<dbReference type="AlphaFoldDB" id="A0A6A4L868"/>
<dbReference type="InterPro" id="IPR001810">
    <property type="entry name" value="F-box_dom"/>
</dbReference>
<dbReference type="Pfam" id="PF00646">
    <property type="entry name" value="F-box"/>
    <property type="match status" value="1"/>
</dbReference>
<protein>
    <recommendedName>
        <fullName evidence="1">F-box domain-containing protein</fullName>
    </recommendedName>
</protein>
<reference evidence="2 3" key="1">
    <citation type="journal article" date="2019" name="Genome Biol. Evol.">
        <title>The Rhododendron genome and chromosomal organization provide insight into shared whole-genome duplications across the heath family (Ericaceae).</title>
        <authorList>
            <person name="Soza V.L."/>
            <person name="Lindsley D."/>
            <person name="Waalkes A."/>
            <person name="Ramage E."/>
            <person name="Patwardhan R.P."/>
            <person name="Burton J.N."/>
            <person name="Adey A."/>
            <person name="Kumar A."/>
            <person name="Qiu R."/>
            <person name="Shendure J."/>
            <person name="Hall B."/>
        </authorList>
    </citation>
    <scope>NUCLEOTIDE SEQUENCE [LARGE SCALE GENOMIC DNA]</scope>
    <source>
        <strain evidence="2">RSF 1966-606</strain>
    </source>
</reference>
<keyword evidence="3" id="KW-1185">Reference proteome</keyword>
<dbReference type="OrthoDB" id="1503514at2759"/>
<dbReference type="Proteomes" id="UP000428333">
    <property type="component" value="Linkage Group LG10"/>
</dbReference>
<dbReference type="SUPFAM" id="SSF52047">
    <property type="entry name" value="RNI-like"/>
    <property type="match status" value="1"/>
</dbReference>
<organism evidence="2 3">
    <name type="scientific">Rhododendron williamsianum</name>
    <dbReference type="NCBI Taxonomy" id="262921"/>
    <lineage>
        <taxon>Eukaryota</taxon>
        <taxon>Viridiplantae</taxon>
        <taxon>Streptophyta</taxon>
        <taxon>Embryophyta</taxon>
        <taxon>Tracheophyta</taxon>
        <taxon>Spermatophyta</taxon>
        <taxon>Magnoliopsida</taxon>
        <taxon>eudicotyledons</taxon>
        <taxon>Gunneridae</taxon>
        <taxon>Pentapetalae</taxon>
        <taxon>asterids</taxon>
        <taxon>Ericales</taxon>
        <taxon>Ericaceae</taxon>
        <taxon>Ericoideae</taxon>
        <taxon>Rhodoreae</taxon>
        <taxon>Rhododendron</taxon>
    </lineage>
</organism>
<dbReference type="Gene3D" id="3.80.10.10">
    <property type="entry name" value="Ribonuclease Inhibitor"/>
    <property type="match status" value="1"/>
</dbReference>
<dbReference type="InterPro" id="IPR036047">
    <property type="entry name" value="F-box-like_dom_sf"/>
</dbReference>
<dbReference type="PANTHER" id="PTHR31639:SF312">
    <property type="entry name" value="CYCLIN-LIKE F-BOX"/>
    <property type="match status" value="1"/>
</dbReference>
<evidence type="ECO:0000259" key="1">
    <source>
        <dbReference type="PROSITE" id="PS50181"/>
    </source>
</evidence>
<dbReference type="PROSITE" id="PS50181">
    <property type="entry name" value="FBOX"/>
    <property type="match status" value="1"/>
</dbReference>